<organism evidence="3 4">
    <name type="scientific">Pestalotiopsis fici (strain W106-1 / CGMCC3.15140)</name>
    <dbReference type="NCBI Taxonomy" id="1229662"/>
    <lineage>
        <taxon>Eukaryota</taxon>
        <taxon>Fungi</taxon>
        <taxon>Dikarya</taxon>
        <taxon>Ascomycota</taxon>
        <taxon>Pezizomycotina</taxon>
        <taxon>Sordariomycetes</taxon>
        <taxon>Xylariomycetidae</taxon>
        <taxon>Amphisphaeriales</taxon>
        <taxon>Sporocadaceae</taxon>
        <taxon>Pestalotiopsis</taxon>
    </lineage>
</organism>
<dbReference type="GeneID" id="19268681"/>
<dbReference type="HOGENOM" id="CLU_1332338_0_0_1"/>
<evidence type="ECO:0000256" key="1">
    <source>
        <dbReference type="SAM" id="SignalP"/>
    </source>
</evidence>
<evidence type="ECO:0000313" key="4">
    <source>
        <dbReference type="Proteomes" id="UP000030651"/>
    </source>
</evidence>
<dbReference type="Pfam" id="PF14310">
    <property type="entry name" value="Fn3-like"/>
    <property type="match status" value="1"/>
</dbReference>
<dbReference type="InterPro" id="IPR013783">
    <property type="entry name" value="Ig-like_fold"/>
</dbReference>
<dbReference type="InParanoid" id="W3XHU0"/>
<dbReference type="OrthoDB" id="47059at2759"/>
<accession>W3XHU0</accession>
<dbReference type="SMART" id="SM01217">
    <property type="entry name" value="Fn3_like"/>
    <property type="match status" value="1"/>
</dbReference>
<evidence type="ECO:0000313" key="3">
    <source>
        <dbReference type="EMBL" id="ETS85643.1"/>
    </source>
</evidence>
<sequence>MVLGAGIALWLRATLHRVQRIVVQSCTIAVLHFGNYRSPFTTIDLDVSNNGGKSTVISDYVALAFLSSTDAGSEPYPLRSLAAYGRLSSIQVGETTTISLTIPISSIARSDVNGHQVIYPGNYTLSVDIDGKIPVSFALTGDAATIDMVPEPPISPVPLAYVACYSGATNSTAAGTVSQLADNSPQICADYCNASGYKLSGTQDQT</sequence>
<reference evidence="4" key="1">
    <citation type="journal article" date="2015" name="BMC Genomics">
        <title>Genomic and transcriptomic analysis of the endophytic fungus Pestalotiopsis fici reveals its lifestyle and high potential for synthesis of natural products.</title>
        <authorList>
            <person name="Wang X."/>
            <person name="Zhang X."/>
            <person name="Liu L."/>
            <person name="Xiang M."/>
            <person name="Wang W."/>
            <person name="Sun X."/>
            <person name="Che Y."/>
            <person name="Guo L."/>
            <person name="Liu G."/>
            <person name="Guo L."/>
            <person name="Wang C."/>
            <person name="Yin W.B."/>
            <person name="Stadler M."/>
            <person name="Zhang X."/>
            <person name="Liu X."/>
        </authorList>
    </citation>
    <scope>NUCLEOTIDE SEQUENCE [LARGE SCALE GENOMIC DNA]</scope>
    <source>
        <strain evidence="4">W106-1 / CGMCC3.15140</strain>
    </source>
</reference>
<name>W3XHU0_PESFW</name>
<dbReference type="EMBL" id="KI912110">
    <property type="protein sequence ID" value="ETS85643.1"/>
    <property type="molecule type" value="Genomic_DNA"/>
</dbReference>
<gene>
    <name evidence="3" type="ORF">PFICI_03668</name>
</gene>
<keyword evidence="1" id="KW-0732">Signal</keyword>
<dbReference type="InterPro" id="IPR026891">
    <property type="entry name" value="Fn3-like"/>
</dbReference>
<dbReference type="KEGG" id="pfy:PFICI_03668"/>
<feature type="chain" id="PRO_5004834704" description="Fibronectin type III-like domain-containing protein" evidence="1">
    <location>
        <begin position="21"/>
        <end position="206"/>
    </location>
</feature>
<dbReference type="Gene3D" id="2.60.40.10">
    <property type="entry name" value="Immunoglobulins"/>
    <property type="match status" value="1"/>
</dbReference>
<dbReference type="RefSeq" id="XP_007830440.1">
    <property type="nucleotide sequence ID" value="XM_007832249.1"/>
</dbReference>
<keyword evidence="4" id="KW-1185">Reference proteome</keyword>
<dbReference type="AlphaFoldDB" id="W3XHU0"/>
<protein>
    <recommendedName>
        <fullName evidence="2">Fibronectin type III-like domain-containing protein</fullName>
    </recommendedName>
</protein>
<feature type="domain" description="Fibronectin type III-like" evidence="2">
    <location>
        <begin position="60"/>
        <end position="131"/>
    </location>
</feature>
<dbReference type="Proteomes" id="UP000030651">
    <property type="component" value="Unassembled WGS sequence"/>
</dbReference>
<proteinExistence type="predicted"/>
<feature type="signal peptide" evidence="1">
    <location>
        <begin position="1"/>
        <end position="20"/>
    </location>
</feature>
<evidence type="ECO:0000259" key="2">
    <source>
        <dbReference type="SMART" id="SM01217"/>
    </source>
</evidence>